<dbReference type="EMBL" id="JARKIB010000046">
    <property type="protein sequence ID" value="KAJ7756582.1"/>
    <property type="molecule type" value="Genomic_DNA"/>
</dbReference>
<gene>
    <name evidence="1" type="ORF">B0H16DRAFT_1721648</name>
</gene>
<evidence type="ECO:0000313" key="2">
    <source>
        <dbReference type="Proteomes" id="UP001215598"/>
    </source>
</evidence>
<dbReference type="AlphaFoldDB" id="A0AAD7J5E8"/>
<evidence type="ECO:0008006" key="3">
    <source>
        <dbReference type="Google" id="ProtNLM"/>
    </source>
</evidence>
<comment type="caution">
    <text evidence="1">The sequence shown here is derived from an EMBL/GenBank/DDBJ whole genome shotgun (WGS) entry which is preliminary data.</text>
</comment>
<organism evidence="1 2">
    <name type="scientific">Mycena metata</name>
    <dbReference type="NCBI Taxonomy" id="1033252"/>
    <lineage>
        <taxon>Eukaryota</taxon>
        <taxon>Fungi</taxon>
        <taxon>Dikarya</taxon>
        <taxon>Basidiomycota</taxon>
        <taxon>Agaricomycotina</taxon>
        <taxon>Agaricomycetes</taxon>
        <taxon>Agaricomycetidae</taxon>
        <taxon>Agaricales</taxon>
        <taxon>Marasmiineae</taxon>
        <taxon>Mycenaceae</taxon>
        <taxon>Mycena</taxon>
    </lineage>
</organism>
<reference evidence="1" key="1">
    <citation type="submission" date="2023-03" db="EMBL/GenBank/DDBJ databases">
        <title>Massive genome expansion in bonnet fungi (Mycena s.s.) driven by repeated elements and novel gene families across ecological guilds.</title>
        <authorList>
            <consortium name="Lawrence Berkeley National Laboratory"/>
            <person name="Harder C.B."/>
            <person name="Miyauchi S."/>
            <person name="Viragh M."/>
            <person name="Kuo A."/>
            <person name="Thoen E."/>
            <person name="Andreopoulos B."/>
            <person name="Lu D."/>
            <person name="Skrede I."/>
            <person name="Drula E."/>
            <person name="Henrissat B."/>
            <person name="Morin E."/>
            <person name="Kohler A."/>
            <person name="Barry K."/>
            <person name="LaButti K."/>
            <person name="Morin E."/>
            <person name="Salamov A."/>
            <person name="Lipzen A."/>
            <person name="Mereny Z."/>
            <person name="Hegedus B."/>
            <person name="Baldrian P."/>
            <person name="Stursova M."/>
            <person name="Weitz H."/>
            <person name="Taylor A."/>
            <person name="Grigoriev I.V."/>
            <person name="Nagy L.G."/>
            <person name="Martin F."/>
            <person name="Kauserud H."/>
        </authorList>
    </citation>
    <scope>NUCLEOTIDE SEQUENCE</scope>
    <source>
        <strain evidence="1">CBHHK182m</strain>
    </source>
</reference>
<proteinExistence type="predicted"/>
<name>A0AAD7J5E8_9AGAR</name>
<evidence type="ECO:0000313" key="1">
    <source>
        <dbReference type="EMBL" id="KAJ7756582.1"/>
    </source>
</evidence>
<keyword evidence="2" id="KW-1185">Reference proteome</keyword>
<accession>A0AAD7J5E8</accession>
<sequence>MNAELAKLLLHNDPPTEQQAKEIQNLLDVGGKELSQLEDTISKVSLVLSELKAQQRRLAESLAPLECALAPIRRIPPEILGEVFRLCGVMQVDDRFSQTHMADPAAAPLILGHVCSLWRTVSQNTPQLWDRVCLRSNAITTHTFQFIRTLFIRSCSLPLNVHIFTPSNDNGRYVGLLWEFRDRLQHLRLLLNSDGPLPTITPDHNSLPMLKSLFIYVLEDDIGTNMKLTEALNLFQNAPLLRDLTLENDHMSLDLLNCPFPWSQLTSLRITMPIDAAAVRHILFQCVRLEQCSLYDIDCEAYVPPTPPRTLHSLLSFQLTPNPEGSQGYAREFVRSSHSPPYELCTFELTSTILPTHPNISTDLDIAYCDCVTDALFSAFTYVPRSSAPLALPKLETLKIQEITDNLDGSVVADMVDSLRSHAGDIRAPFPLITSVVLDLDGADSRTL</sequence>
<dbReference type="Proteomes" id="UP001215598">
    <property type="component" value="Unassembled WGS sequence"/>
</dbReference>
<protein>
    <recommendedName>
        <fullName evidence="3">F-box domain-containing protein</fullName>
    </recommendedName>
</protein>